<evidence type="ECO:0000259" key="9">
    <source>
        <dbReference type="Pfam" id="PF12704"/>
    </source>
</evidence>
<comment type="caution">
    <text evidence="10">The sequence shown here is derived from an EMBL/GenBank/DDBJ whole genome shotgun (WGS) entry which is preliminary data.</text>
</comment>
<organism evidence="10 11">
    <name type="scientific">Hoylesella oralis ATCC 33269</name>
    <dbReference type="NCBI Taxonomy" id="873533"/>
    <lineage>
        <taxon>Bacteria</taxon>
        <taxon>Pseudomonadati</taxon>
        <taxon>Bacteroidota</taxon>
        <taxon>Bacteroidia</taxon>
        <taxon>Bacteroidales</taxon>
        <taxon>Prevotellaceae</taxon>
        <taxon>Hoylesella</taxon>
    </lineage>
</organism>
<evidence type="ECO:0000313" key="11">
    <source>
        <dbReference type="Proteomes" id="UP000005580"/>
    </source>
</evidence>
<feature type="domain" description="MacB-like periplasmic core" evidence="9">
    <location>
        <begin position="25"/>
        <end position="251"/>
    </location>
</feature>
<dbReference type="AlphaFoldDB" id="E7RMF5"/>
<sequence>MNFPLFVARRYLFSKKSTNAINIISIISVIGVAVATMALVIVLSVFNGFSDLVASFLTNFDPQLKIVPVQGKTVPTDDPVLERIKHFEAVAIATECMEDQALATYQDKQQMVTVMGVDDNFSELTHIKEILYGDGEFELHAANLQYGVIGVRLAQLLGTGARWQGYIKVYAPKRNGQLDLSNPYDGFTVDSLLSPGVVFAVNQAKYDKDHIITSLAFARNLFGQQGRISSLELRLKAGADFDKAKKQLQQIAGTKYRVLDRFEQQADTFRIMQIEKIIAYIFLTFILVVACFNIVGSLSMLIIDKKDDVVTLRNLGANDKQITKIFLFEGRMISVIGAVIGIGIGLLLCWLQQTYGIVALGSSSGNFVVNAYPVSVHYSDVLVILFTVVAVGWMAVWYPVRYFSRRLLTD</sequence>
<comment type="similarity">
    <text evidence="2">Belongs to the ABC-4 integral membrane protein family. LolC/E subfamily.</text>
</comment>
<reference evidence="10" key="1">
    <citation type="submission" date="2011-01" db="EMBL/GenBank/DDBJ databases">
        <authorList>
            <person name="Muzny D."/>
            <person name="Qin X."/>
            <person name="Buhay C."/>
            <person name="Dugan-Rocha S."/>
            <person name="Ding Y."/>
            <person name="Chen G."/>
            <person name="Hawes A."/>
            <person name="Holder M."/>
            <person name="Jhangiani S."/>
            <person name="Johnson A."/>
            <person name="Khan Z."/>
            <person name="Li Z."/>
            <person name="Liu W."/>
            <person name="Liu X."/>
            <person name="Perez L."/>
            <person name="Shen H."/>
            <person name="Wang Q."/>
            <person name="Watt J."/>
            <person name="Xi L."/>
            <person name="Xin Y."/>
            <person name="Zhou J."/>
            <person name="Deng J."/>
            <person name="Jiang H."/>
            <person name="Liu Y."/>
            <person name="Qu J."/>
            <person name="Song X.-Z."/>
            <person name="Zhang L."/>
            <person name="Villasana D."/>
            <person name="Johnson A."/>
            <person name="Liu J."/>
            <person name="Liyanage D."/>
            <person name="Lorensuhewa L."/>
            <person name="Robinson T."/>
            <person name="Song A."/>
            <person name="Song B.-B."/>
            <person name="Dinh H."/>
            <person name="Thornton R."/>
            <person name="Coyle M."/>
            <person name="Francisco L."/>
            <person name="Jackson L."/>
            <person name="Javaid M."/>
            <person name="Korchina V."/>
            <person name="Kovar C."/>
            <person name="Mata R."/>
            <person name="Mathew T."/>
            <person name="Ngo R."/>
            <person name="Nguyen L."/>
            <person name="Nguyen N."/>
            <person name="Okwuonu G."/>
            <person name="Ongeri F."/>
            <person name="Pham C."/>
            <person name="Simmons D."/>
            <person name="Wilczek-Boney K."/>
            <person name="Hale W."/>
            <person name="Jakkamsetti A."/>
            <person name="Pham P."/>
            <person name="Ruth R."/>
            <person name="San Lucas F."/>
            <person name="Warren J."/>
            <person name="Zhang J."/>
            <person name="Zhao Z."/>
            <person name="Zhou C."/>
            <person name="Zhu D."/>
            <person name="Lee S."/>
            <person name="Bess C."/>
            <person name="Blankenburg K."/>
            <person name="Forbes L."/>
            <person name="Fu Q."/>
            <person name="Gubbala S."/>
            <person name="Hirani K."/>
            <person name="Jayaseelan J.C."/>
            <person name="Lara F."/>
            <person name="Munidasa M."/>
            <person name="Palculict T."/>
            <person name="Patil S."/>
            <person name="Pu L.-L."/>
            <person name="Saada N."/>
            <person name="Tang L."/>
            <person name="Weissenberger G."/>
            <person name="Zhu Y."/>
            <person name="Hemphill L."/>
            <person name="Shang Y."/>
            <person name="Youmans B."/>
            <person name="Ayvaz T."/>
            <person name="Ross M."/>
            <person name="Santibanez J."/>
            <person name="Aqrawi P."/>
            <person name="Gross S."/>
            <person name="Joshi V."/>
            <person name="Fowler G."/>
            <person name="Nazareth L."/>
            <person name="Reid J."/>
            <person name="Worley K."/>
            <person name="Petrosino J."/>
            <person name="Highlander S."/>
            <person name="Gibbs R."/>
        </authorList>
    </citation>
    <scope>NUCLEOTIDE SEQUENCE [LARGE SCALE GENOMIC DNA]</scope>
    <source>
        <strain evidence="10">ATCC 33269</strain>
    </source>
</reference>
<dbReference type="Pfam" id="PF12704">
    <property type="entry name" value="MacB_PCD"/>
    <property type="match status" value="1"/>
</dbReference>
<dbReference type="EMBL" id="AEPE02000002">
    <property type="protein sequence ID" value="EFZ37936.1"/>
    <property type="molecule type" value="Genomic_DNA"/>
</dbReference>
<dbReference type="Pfam" id="PF02687">
    <property type="entry name" value="FtsX"/>
    <property type="match status" value="1"/>
</dbReference>
<evidence type="ECO:0000256" key="7">
    <source>
        <dbReference type="SAM" id="Phobius"/>
    </source>
</evidence>
<dbReference type="InterPro" id="IPR025857">
    <property type="entry name" value="MacB_PCD"/>
</dbReference>
<keyword evidence="5 7" id="KW-1133">Transmembrane helix</keyword>
<evidence type="ECO:0000256" key="1">
    <source>
        <dbReference type="ARBA" id="ARBA00004651"/>
    </source>
</evidence>
<evidence type="ECO:0000259" key="8">
    <source>
        <dbReference type="Pfam" id="PF02687"/>
    </source>
</evidence>
<dbReference type="InterPro" id="IPR051447">
    <property type="entry name" value="Lipoprotein-release_system"/>
</dbReference>
<dbReference type="GO" id="GO:0098797">
    <property type="term" value="C:plasma membrane protein complex"/>
    <property type="evidence" value="ECO:0007669"/>
    <property type="project" value="TreeGrafter"/>
</dbReference>
<dbReference type="PANTHER" id="PTHR30489:SF0">
    <property type="entry name" value="LIPOPROTEIN-RELEASING SYSTEM TRANSMEMBRANE PROTEIN LOLE"/>
    <property type="match status" value="1"/>
</dbReference>
<evidence type="ECO:0000313" key="10">
    <source>
        <dbReference type="EMBL" id="EFZ37936.1"/>
    </source>
</evidence>
<comment type="subcellular location">
    <subcellularLocation>
        <location evidence="1">Cell membrane</location>
        <topology evidence="1">Multi-pass membrane protein</topology>
    </subcellularLocation>
</comment>
<evidence type="ECO:0000256" key="5">
    <source>
        <dbReference type="ARBA" id="ARBA00022989"/>
    </source>
</evidence>
<dbReference type="GO" id="GO:0044874">
    <property type="term" value="P:lipoprotein localization to outer membrane"/>
    <property type="evidence" value="ECO:0007669"/>
    <property type="project" value="TreeGrafter"/>
</dbReference>
<dbReference type="eggNOG" id="COG4591">
    <property type="taxonomic scope" value="Bacteria"/>
</dbReference>
<evidence type="ECO:0000256" key="4">
    <source>
        <dbReference type="ARBA" id="ARBA00022692"/>
    </source>
</evidence>
<keyword evidence="6 7" id="KW-0472">Membrane</keyword>
<dbReference type="RefSeq" id="WP_004368994.1">
    <property type="nucleotide sequence ID" value="NZ_GL833119.1"/>
</dbReference>
<protein>
    <submittedName>
        <fullName evidence="10">Efflux ABC transporter, permease protein</fullName>
    </submittedName>
</protein>
<feature type="transmembrane region" description="Helical" evidence="7">
    <location>
        <begin position="381"/>
        <end position="400"/>
    </location>
</feature>
<keyword evidence="11" id="KW-1185">Reference proteome</keyword>
<evidence type="ECO:0000256" key="6">
    <source>
        <dbReference type="ARBA" id="ARBA00023136"/>
    </source>
</evidence>
<feature type="transmembrane region" description="Helical" evidence="7">
    <location>
        <begin position="332"/>
        <end position="350"/>
    </location>
</feature>
<evidence type="ECO:0000256" key="2">
    <source>
        <dbReference type="ARBA" id="ARBA00005236"/>
    </source>
</evidence>
<proteinExistence type="inferred from homology"/>
<dbReference type="PANTHER" id="PTHR30489">
    <property type="entry name" value="LIPOPROTEIN-RELEASING SYSTEM TRANSMEMBRANE PROTEIN LOLE"/>
    <property type="match status" value="1"/>
</dbReference>
<keyword evidence="3" id="KW-1003">Cell membrane</keyword>
<dbReference type="InterPro" id="IPR003838">
    <property type="entry name" value="ABC3_permease_C"/>
</dbReference>
<feature type="transmembrane region" description="Helical" evidence="7">
    <location>
        <begin position="20"/>
        <end position="46"/>
    </location>
</feature>
<gene>
    <name evidence="10" type="ORF">HMPREF0663_10305</name>
</gene>
<dbReference type="HOGENOM" id="CLU_000604_8_1_10"/>
<dbReference type="Proteomes" id="UP000005580">
    <property type="component" value="Unassembled WGS sequence"/>
</dbReference>
<accession>E7RMF5</accession>
<feature type="domain" description="ABC3 transporter permease C-terminal" evidence="8">
    <location>
        <begin position="281"/>
        <end position="405"/>
    </location>
</feature>
<evidence type="ECO:0000256" key="3">
    <source>
        <dbReference type="ARBA" id="ARBA00022475"/>
    </source>
</evidence>
<name>E7RMF5_9BACT</name>
<dbReference type="STRING" id="28134.SAMN05444288_0551"/>
<feature type="transmembrane region" description="Helical" evidence="7">
    <location>
        <begin position="277"/>
        <end position="303"/>
    </location>
</feature>
<keyword evidence="4 7" id="KW-0812">Transmembrane</keyword>